<proteinExistence type="predicted"/>
<reference evidence="1" key="2">
    <citation type="journal article" date="2024" name="Plant">
        <title>Genomic evolution and insights into agronomic trait innovations of Sesamum species.</title>
        <authorList>
            <person name="Miao H."/>
            <person name="Wang L."/>
            <person name="Qu L."/>
            <person name="Liu H."/>
            <person name="Sun Y."/>
            <person name="Le M."/>
            <person name="Wang Q."/>
            <person name="Wei S."/>
            <person name="Zheng Y."/>
            <person name="Lin W."/>
            <person name="Duan Y."/>
            <person name="Cao H."/>
            <person name="Xiong S."/>
            <person name="Wang X."/>
            <person name="Wei L."/>
            <person name="Li C."/>
            <person name="Ma Q."/>
            <person name="Ju M."/>
            <person name="Zhao R."/>
            <person name="Li G."/>
            <person name="Mu C."/>
            <person name="Tian Q."/>
            <person name="Mei H."/>
            <person name="Zhang T."/>
            <person name="Gao T."/>
            <person name="Zhang H."/>
        </authorList>
    </citation>
    <scope>NUCLEOTIDE SEQUENCE</scope>
    <source>
        <strain evidence="1">3651</strain>
    </source>
</reference>
<gene>
    <name evidence="1" type="ORF">Salat_0279500</name>
</gene>
<dbReference type="AlphaFoldDB" id="A0AAE2CYM6"/>
<accession>A0AAE2CYM6</accession>
<protein>
    <submittedName>
        <fullName evidence="1">Uncharacterized protein</fullName>
    </submittedName>
</protein>
<reference evidence="1" key="1">
    <citation type="submission" date="2020-06" db="EMBL/GenBank/DDBJ databases">
        <authorList>
            <person name="Li T."/>
            <person name="Hu X."/>
            <person name="Zhang T."/>
            <person name="Song X."/>
            <person name="Zhang H."/>
            <person name="Dai N."/>
            <person name="Sheng W."/>
            <person name="Hou X."/>
            <person name="Wei L."/>
        </authorList>
    </citation>
    <scope>NUCLEOTIDE SEQUENCE</scope>
    <source>
        <strain evidence="1">3651</strain>
        <tissue evidence="1">Leaf</tissue>
    </source>
</reference>
<evidence type="ECO:0000313" key="2">
    <source>
        <dbReference type="Proteomes" id="UP001293254"/>
    </source>
</evidence>
<dbReference type="EMBL" id="JACGWO010000001">
    <property type="protein sequence ID" value="KAK4439446.1"/>
    <property type="molecule type" value="Genomic_DNA"/>
</dbReference>
<comment type="caution">
    <text evidence="1">The sequence shown here is derived from an EMBL/GenBank/DDBJ whole genome shotgun (WGS) entry which is preliminary data.</text>
</comment>
<name>A0AAE2CYM6_9LAMI</name>
<sequence>MLLIRSLDLVGSLVGLPYIFFDPPLTRFRFDQQTGCTCTHYFKKWVCVERKRRDQEGKQGGRTLVRTWNVNIRGIIYVRRSAWKRNACRHLCSFCWCRCRLPFRRPKLLNLGGNILPAV</sequence>
<organism evidence="1 2">
    <name type="scientific">Sesamum alatum</name>
    <dbReference type="NCBI Taxonomy" id="300844"/>
    <lineage>
        <taxon>Eukaryota</taxon>
        <taxon>Viridiplantae</taxon>
        <taxon>Streptophyta</taxon>
        <taxon>Embryophyta</taxon>
        <taxon>Tracheophyta</taxon>
        <taxon>Spermatophyta</taxon>
        <taxon>Magnoliopsida</taxon>
        <taxon>eudicotyledons</taxon>
        <taxon>Gunneridae</taxon>
        <taxon>Pentapetalae</taxon>
        <taxon>asterids</taxon>
        <taxon>lamiids</taxon>
        <taxon>Lamiales</taxon>
        <taxon>Pedaliaceae</taxon>
        <taxon>Sesamum</taxon>
    </lineage>
</organism>
<evidence type="ECO:0000313" key="1">
    <source>
        <dbReference type="EMBL" id="KAK4439446.1"/>
    </source>
</evidence>
<dbReference type="Proteomes" id="UP001293254">
    <property type="component" value="Unassembled WGS sequence"/>
</dbReference>
<keyword evidence="2" id="KW-1185">Reference proteome</keyword>